<keyword evidence="5" id="KW-1185">Reference proteome</keyword>
<gene>
    <name evidence="4" type="ORF">MVEN_01288500</name>
</gene>
<dbReference type="Proteomes" id="UP000620124">
    <property type="component" value="Unassembled WGS sequence"/>
</dbReference>
<evidence type="ECO:0000313" key="5">
    <source>
        <dbReference type="Proteomes" id="UP000620124"/>
    </source>
</evidence>
<evidence type="ECO:0000256" key="1">
    <source>
        <dbReference type="SAM" id="MobiDB-lite"/>
    </source>
</evidence>
<sequence>MQFGSLFACDMMLTLYTSMADRPKFKTPMALWLVTELAVDAGIASALLWEFRKAREILIETRRALDRLTAVTIQSGAAAATLAGATLITYYIKPESNVAAAVSYPLRRVYVITLVCFFLSVNNRFGTLLTVSQLSNLNIRKSAKSFSTTTTTSGPGTTGDEREPPAFTCGEREPPTFTCWATDDSCGIHVHRTVHTPAKMSALNPDP</sequence>
<evidence type="ECO:0000256" key="2">
    <source>
        <dbReference type="SAM" id="Phobius"/>
    </source>
</evidence>
<keyword evidence="2" id="KW-0472">Membrane</keyword>
<proteinExistence type="predicted"/>
<evidence type="ECO:0000313" key="4">
    <source>
        <dbReference type="EMBL" id="KAF7349880.1"/>
    </source>
</evidence>
<dbReference type="InterPro" id="IPR045339">
    <property type="entry name" value="DUF6534"/>
</dbReference>
<name>A0A8H6Y172_9AGAR</name>
<organism evidence="4 5">
    <name type="scientific">Mycena venus</name>
    <dbReference type="NCBI Taxonomy" id="2733690"/>
    <lineage>
        <taxon>Eukaryota</taxon>
        <taxon>Fungi</taxon>
        <taxon>Dikarya</taxon>
        <taxon>Basidiomycota</taxon>
        <taxon>Agaricomycotina</taxon>
        <taxon>Agaricomycetes</taxon>
        <taxon>Agaricomycetidae</taxon>
        <taxon>Agaricales</taxon>
        <taxon>Marasmiineae</taxon>
        <taxon>Mycenaceae</taxon>
        <taxon>Mycena</taxon>
    </lineage>
</organism>
<reference evidence="4" key="1">
    <citation type="submission" date="2020-05" db="EMBL/GenBank/DDBJ databases">
        <title>Mycena genomes resolve the evolution of fungal bioluminescence.</title>
        <authorList>
            <person name="Tsai I.J."/>
        </authorList>
    </citation>
    <scope>NUCLEOTIDE SEQUENCE</scope>
    <source>
        <strain evidence="4">CCC161011</strain>
    </source>
</reference>
<comment type="caution">
    <text evidence="4">The sequence shown here is derived from an EMBL/GenBank/DDBJ whole genome shotgun (WGS) entry which is preliminary data.</text>
</comment>
<dbReference type="EMBL" id="JACAZI010000010">
    <property type="protein sequence ID" value="KAF7349880.1"/>
    <property type="molecule type" value="Genomic_DNA"/>
</dbReference>
<feature type="transmembrane region" description="Helical" evidence="2">
    <location>
        <begin position="112"/>
        <end position="131"/>
    </location>
</feature>
<feature type="region of interest" description="Disordered" evidence="1">
    <location>
        <begin position="145"/>
        <end position="167"/>
    </location>
</feature>
<dbReference type="Pfam" id="PF20152">
    <property type="entry name" value="DUF6534"/>
    <property type="match status" value="1"/>
</dbReference>
<feature type="transmembrane region" description="Helical" evidence="2">
    <location>
        <begin position="70"/>
        <end position="92"/>
    </location>
</feature>
<dbReference type="OrthoDB" id="3203775at2759"/>
<keyword evidence="2" id="KW-0812">Transmembrane</keyword>
<protein>
    <recommendedName>
        <fullName evidence="3">DUF6534 domain-containing protein</fullName>
    </recommendedName>
</protein>
<keyword evidence="2" id="KW-1133">Transmembrane helix</keyword>
<dbReference type="AlphaFoldDB" id="A0A8H6Y172"/>
<feature type="domain" description="DUF6534" evidence="3">
    <location>
        <begin position="37"/>
        <end position="117"/>
    </location>
</feature>
<evidence type="ECO:0000259" key="3">
    <source>
        <dbReference type="Pfam" id="PF20152"/>
    </source>
</evidence>
<accession>A0A8H6Y172</accession>
<feature type="compositionally biased region" description="Low complexity" evidence="1">
    <location>
        <begin position="145"/>
        <end position="155"/>
    </location>
</feature>
<feature type="transmembrane region" description="Helical" evidence="2">
    <location>
        <begin position="30"/>
        <end position="49"/>
    </location>
</feature>